<evidence type="ECO:0008006" key="4">
    <source>
        <dbReference type="Google" id="ProtNLM"/>
    </source>
</evidence>
<dbReference type="PANTHER" id="PTHR36939">
    <property type="entry name" value="PROTEIN CBG03389"/>
    <property type="match status" value="1"/>
</dbReference>
<name>A0A2A2LU09_9BILA</name>
<gene>
    <name evidence="2" type="ORF">WR25_11199</name>
</gene>
<feature type="chain" id="PRO_5012742482" description="UPAR/Ly6 domain-containing protein" evidence="1">
    <location>
        <begin position="17"/>
        <end position="274"/>
    </location>
</feature>
<evidence type="ECO:0000256" key="1">
    <source>
        <dbReference type="SAM" id="SignalP"/>
    </source>
</evidence>
<evidence type="ECO:0000313" key="2">
    <source>
        <dbReference type="EMBL" id="PAV89724.1"/>
    </source>
</evidence>
<keyword evidence="3" id="KW-1185">Reference proteome</keyword>
<accession>A0A2A2LU09</accession>
<sequence>MVFSLFIASLPILISAQDVSKTCFACASTSLRSRWSLTGLPPVPDSYFSSCDDTTSVVTTEPCSGPCFTLLFDDPDTITSGGTMQATALVVRGCHSTLMQVAADRTSSTGTYCEYDSNHMAANSKGNIVSIKMLMEFCSSSSCNNRPAQNGYTQNPVCSQQTNNNLINGKPLDCYECTPQPGKNCWDSKCTKKYCMKQVISIKNGWQIQKTCSNINIYGIDNYCQTFDLITNPGGMAVKNRYQQCYCKDKQYCNSTPTHRIITVIMVTLATFWL</sequence>
<dbReference type="OrthoDB" id="5835752at2759"/>
<keyword evidence="1" id="KW-0732">Signal</keyword>
<dbReference type="AlphaFoldDB" id="A0A2A2LU09"/>
<evidence type="ECO:0000313" key="3">
    <source>
        <dbReference type="Proteomes" id="UP000218231"/>
    </source>
</evidence>
<proteinExistence type="predicted"/>
<organism evidence="2 3">
    <name type="scientific">Diploscapter pachys</name>
    <dbReference type="NCBI Taxonomy" id="2018661"/>
    <lineage>
        <taxon>Eukaryota</taxon>
        <taxon>Metazoa</taxon>
        <taxon>Ecdysozoa</taxon>
        <taxon>Nematoda</taxon>
        <taxon>Chromadorea</taxon>
        <taxon>Rhabditida</taxon>
        <taxon>Rhabditina</taxon>
        <taxon>Rhabditomorpha</taxon>
        <taxon>Rhabditoidea</taxon>
        <taxon>Rhabditidae</taxon>
        <taxon>Diploscapter</taxon>
    </lineage>
</organism>
<feature type="signal peptide" evidence="1">
    <location>
        <begin position="1"/>
        <end position="16"/>
    </location>
</feature>
<dbReference type="EMBL" id="LIAE01006432">
    <property type="protein sequence ID" value="PAV89724.1"/>
    <property type="molecule type" value="Genomic_DNA"/>
</dbReference>
<reference evidence="2 3" key="1">
    <citation type="journal article" date="2017" name="Curr. Biol.">
        <title>Genome architecture and evolution of a unichromosomal asexual nematode.</title>
        <authorList>
            <person name="Fradin H."/>
            <person name="Zegar C."/>
            <person name="Gutwein M."/>
            <person name="Lucas J."/>
            <person name="Kovtun M."/>
            <person name="Corcoran D."/>
            <person name="Baugh L.R."/>
            <person name="Kiontke K."/>
            <person name="Gunsalus K."/>
            <person name="Fitch D.H."/>
            <person name="Piano F."/>
        </authorList>
    </citation>
    <scope>NUCLEOTIDE SEQUENCE [LARGE SCALE GENOMIC DNA]</scope>
    <source>
        <strain evidence="2">PF1309</strain>
    </source>
</reference>
<protein>
    <recommendedName>
        <fullName evidence="4">UPAR/Ly6 domain-containing protein</fullName>
    </recommendedName>
</protein>
<comment type="caution">
    <text evidence="2">The sequence shown here is derived from an EMBL/GenBank/DDBJ whole genome shotgun (WGS) entry which is preliminary data.</text>
</comment>
<dbReference type="PANTHER" id="PTHR36939:SF1">
    <property type="entry name" value="UPAR_LY6 DOMAIN-CONTAINING PROTEIN"/>
    <property type="match status" value="1"/>
</dbReference>
<dbReference type="Proteomes" id="UP000218231">
    <property type="component" value="Unassembled WGS sequence"/>
</dbReference>